<dbReference type="Proteomes" id="UP000886595">
    <property type="component" value="Unassembled WGS sequence"/>
</dbReference>
<feature type="region of interest" description="Disordered" evidence="1">
    <location>
        <begin position="139"/>
        <end position="158"/>
    </location>
</feature>
<protein>
    <submittedName>
        <fullName evidence="2">Uncharacterized protein</fullName>
    </submittedName>
</protein>
<gene>
    <name evidence="2" type="ORF">Bca52824_001106</name>
</gene>
<feature type="region of interest" description="Disordered" evidence="1">
    <location>
        <begin position="1"/>
        <end position="25"/>
    </location>
</feature>
<evidence type="ECO:0000313" key="2">
    <source>
        <dbReference type="EMBL" id="KAG2329926.1"/>
    </source>
</evidence>
<evidence type="ECO:0000313" key="3">
    <source>
        <dbReference type="Proteomes" id="UP000886595"/>
    </source>
</evidence>
<dbReference type="EMBL" id="JAAMPC010000001">
    <property type="protein sequence ID" value="KAG2329926.1"/>
    <property type="molecule type" value="Genomic_DNA"/>
</dbReference>
<comment type="caution">
    <text evidence="2">The sequence shown here is derived from an EMBL/GenBank/DDBJ whole genome shotgun (WGS) entry which is preliminary data.</text>
</comment>
<reference evidence="2 3" key="1">
    <citation type="submission" date="2020-02" db="EMBL/GenBank/DDBJ databases">
        <authorList>
            <person name="Ma Q."/>
            <person name="Huang Y."/>
            <person name="Song X."/>
            <person name="Pei D."/>
        </authorList>
    </citation>
    <scope>NUCLEOTIDE SEQUENCE [LARGE SCALE GENOMIC DNA]</scope>
    <source>
        <strain evidence="2">Sxm20200214</strain>
        <tissue evidence="2">Leaf</tissue>
    </source>
</reference>
<feature type="compositionally biased region" description="Basic residues" evidence="1">
    <location>
        <begin position="1"/>
        <end position="10"/>
    </location>
</feature>
<feature type="region of interest" description="Disordered" evidence="1">
    <location>
        <begin position="63"/>
        <end position="96"/>
    </location>
</feature>
<evidence type="ECO:0000256" key="1">
    <source>
        <dbReference type="SAM" id="MobiDB-lite"/>
    </source>
</evidence>
<keyword evidence="3" id="KW-1185">Reference proteome</keyword>
<dbReference type="AlphaFoldDB" id="A0A8X7WGR6"/>
<organism evidence="2 3">
    <name type="scientific">Brassica carinata</name>
    <name type="common">Ethiopian mustard</name>
    <name type="synonym">Abyssinian cabbage</name>
    <dbReference type="NCBI Taxonomy" id="52824"/>
    <lineage>
        <taxon>Eukaryota</taxon>
        <taxon>Viridiplantae</taxon>
        <taxon>Streptophyta</taxon>
        <taxon>Embryophyta</taxon>
        <taxon>Tracheophyta</taxon>
        <taxon>Spermatophyta</taxon>
        <taxon>Magnoliopsida</taxon>
        <taxon>eudicotyledons</taxon>
        <taxon>Gunneridae</taxon>
        <taxon>Pentapetalae</taxon>
        <taxon>rosids</taxon>
        <taxon>malvids</taxon>
        <taxon>Brassicales</taxon>
        <taxon>Brassicaceae</taxon>
        <taxon>Brassiceae</taxon>
        <taxon>Brassica</taxon>
    </lineage>
</organism>
<name>A0A8X7WGR6_BRACI</name>
<sequence>MSSRRKSSSKSHRDCFVSGGSSSHFSEAVPKVEFEIPSADPEEEEAYWKENCVVKASRPGIWNPRSFQSNPLEGCPSRSCPNERVPAQKSDDWFSNDKGVDIGDLDFSVDDFDLPGWDPNLAFGDGSCSSDMPLPDFDNFFDGLPANPDPPPFVEEPERPEIVAESSRAVNGVSSFPP</sequence>
<proteinExistence type="predicted"/>
<accession>A0A8X7WGR6</accession>